<evidence type="ECO:0000313" key="2">
    <source>
        <dbReference type="Proteomes" id="UP001359559"/>
    </source>
</evidence>
<dbReference type="InterPro" id="IPR027443">
    <property type="entry name" value="IPNS-like_sf"/>
</dbReference>
<comment type="caution">
    <text evidence="1">The sequence shown here is derived from an EMBL/GenBank/DDBJ whole genome shotgun (WGS) entry which is preliminary data.</text>
</comment>
<dbReference type="Proteomes" id="UP001359559">
    <property type="component" value="Unassembled WGS sequence"/>
</dbReference>
<dbReference type="SUPFAM" id="SSF51197">
    <property type="entry name" value="Clavaminate synthase-like"/>
    <property type="match status" value="1"/>
</dbReference>
<reference evidence="1 2" key="1">
    <citation type="submission" date="2024-01" db="EMBL/GenBank/DDBJ databases">
        <title>The genomes of 5 underutilized Papilionoideae crops provide insights into root nodulation and disease resistance.</title>
        <authorList>
            <person name="Yuan L."/>
        </authorList>
    </citation>
    <scope>NUCLEOTIDE SEQUENCE [LARGE SCALE GENOMIC DNA]</scope>
    <source>
        <strain evidence="1">LY-2023</strain>
        <tissue evidence="1">Leaf</tissue>
    </source>
</reference>
<evidence type="ECO:0000313" key="1">
    <source>
        <dbReference type="EMBL" id="KAK7317820.1"/>
    </source>
</evidence>
<sequence>MELATGAGTSLVGNSTNHNRLQELKAFDESKAGVKGLVDSGITHVPRIFIRPPKDLATDPPIPCESTQLPFKIPVINLARKRSDVVVSKDMVAAARDFHELPKELKGEYYTREKKKKVTYGSNFDLFRSKYASWRDTLCYAMGPETLHP</sequence>
<organism evidence="1 2">
    <name type="scientific">Clitoria ternatea</name>
    <name type="common">Butterfly pea</name>
    <dbReference type="NCBI Taxonomy" id="43366"/>
    <lineage>
        <taxon>Eukaryota</taxon>
        <taxon>Viridiplantae</taxon>
        <taxon>Streptophyta</taxon>
        <taxon>Embryophyta</taxon>
        <taxon>Tracheophyta</taxon>
        <taxon>Spermatophyta</taxon>
        <taxon>Magnoliopsida</taxon>
        <taxon>eudicotyledons</taxon>
        <taxon>Gunneridae</taxon>
        <taxon>Pentapetalae</taxon>
        <taxon>rosids</taxon>
        <taxon>fabids</taxon>
        <taxon>Fabales</taxon>
        <taxon>Fabaceae</taxon>
        <taxon>Papilionoideae</taxon>
        <taxon>50 kb inversion clade</taxon>
        <taxon>NPAAA clade</taxon>
        <taxon>indigoferoid/millettioid clade</taxon>
        <taxon>Phaseoleae</taxon>
        <taxon>Clitoria</taxon>
    </lineage>
</organism>
<gene>
    <name evidence="1" type="ORF">RJT34_02381</name>
</gene>
<accession>A0AAN9KHP8</accession>
<dbReference type="EMBL" id="JAYKXN010000001">
    <property type="protein sequence ID" value="KAK7317820.1"/>
    <property type="molecule type" value="Genomic_DNA"/>
</dbReference>
<protein>
    <submittedName>
        <fullName evidence="1">Uncharacterized protein</fullName>
    </submittedName>
</protein>
<proteinExistence type="predicted"/>
<dbReference type="Gene3D" id="2.60.120.330">
    <property type="entry name" value="B-lactam Antibiotic, Isopenicillin N Synthase, Chain"/>
    <property type="match status" value="1"/>
</dbReference>
<dbReference type="AlphaFoldDB" id="A0AAN9KHP8"/>
<name>A0AAN9KHP8_CLITE</name>
<keyword evidence="2" id="KW-1185">Reference proteome</keyword>